<feature type="compositionally biased region" description="Low complexity" evidence="5">
    <location>
        <begin position="631"/>
        <end position="645"/>
    </location>
</feature>
<name>A0A0X3PVM7_SCHSO</name>
<organism evidence="8">
    <name type="scientific">Schistocephalus solidus</name>
    <name type="common">Tapeworm</name>
    <dbReference type="NCBI Taxonomy" id="70667"/>
    <lineage>
        <taxon>Eukaryota</taxon>
        <taxon>Metazoa</taxon>
        <taxon>Spiralia</taxon>
        <taxon>Lophotrochozoa</taxon>
        <taxon>Platyhelminthes</taxon>
        <taxon>Cestoda</taxon>
        <taxon>Eucestoda</taxon>
        <taxon>Diphyllobothriidea</taxon>
        <taxon>Diphyllobothriidae</taxon>
        <taxon>Schistocephalus</taxon>
    </lineage>
</organism>
<dbReference type="InterPro" id="IPR047157">
    <property type="entry name" value="PHRF1/Atg35"/>
</dbReference>
<feature type="region of interest" description="Disordered" evidence="5">
    <location>
        <begin position="467"/>
        <end position="520"/>
    </location>
</feature>
<feature type="region of interest" description="Disordered" evidence="5">
    <location>
        <begin position="677"/>
        <end position="709"/>
    </location>
</feature>
<dbReference type="Pfam" id="PF00628">
    <property type="entry name" value="PHD"/>
    <property type="match status" value="1"/>
</dbReference>
<reference evidence="8" key="1">
    <citation type="submission" date="2016-01" db="EMBL/GenBank/DDBJ databases">
        <title>Reference transcriptome for the parasite Schistocephalus solidus: insights into the molecular evolution of parasitism.</title>
        <authorList>
            <person name="Hebert F.O."/>
            <person name="Grambauer S."/>
            <person name="Barber I."/>
            <person name="Landry C.R."/>
            <person name="Aubin-Horth N."/>
        </authorList>
    </citation>
    <scope>NUCLEOTIDE SEQUENCE</scope>
</reference>
<evidence type="ECO:0000259" key="7">
    <source>
        <dbReference type="PROSITE" id="PS50089"/>
    </source>
</evidence>
<accession>A0A0X3PVM7</accession>
<feature type="compositionally biased region" description="Low complexity" evidence="5">
    <location>
        <begin position="430"/>
        <end position="439"/>
    </location>
</feature>
<dbReference type="PROSITE" id="PS50089">
    <property type="entry name" value="ZF_RING_2"/>
    <property type="match status" value="2"/>
</dbReference>
<dbReference type="InterPro" id="IPR001965">
    <property type="entry name" value="Znf_PHD"/>
</dbReference>
<dbReference type="InterPro" id="IPR013083">
    <property type="entry name" value="Znf_RING/FYVE/PHD"/>
</dbReference>
<dbReference type="EMBL" id="GEEE01007350">
    <property type="protein sequence ID" value="JAP55875.1"/>
    <property type="molecule type" value="Transcribed_RNA"/>
</dbReference>
<feature type="region of interest" description="Disordered" evidence="5">
    <location>
        <begin position="550"/>
        <end position="570"/>
    </location>
</feature>
<dbReference type="PROSITE" id="PS00518">
    <property type="entry name" value="ZF_RING_1"/>
    <property type="match status" value="1"/>
</dbReference>
<feature type="compositionally biased region" description="Low complexity" evidence="5">
    <location>
        <begin position="390"/>
        <end position="405"/>
    </location>
</feature>
<feature type="compositionally biased region" description="Polar residues" evidence="5">
    <location>
        <begin position="468"/>
        <end position="480"/>
    </location>
</feature>
<dbReference type="PROSITE" id="PS01359">
    <property type="entry name" value="ZF_PHD_1"/>
    <property type="match status" value="1"/>
</dbReference>
<feature type="domain" description="RING-type" evidence="7">
    <location>
        <begin position="16"/>
        <end position="61"/>
    </location>
</feature>
<protein>
    <submittedName>
        <fullName evidence="8">PHD and RING finger domain-containing protein 1</fullName>
    </submittedName>
</protein>
<dbReference type="GO" id="GO:0008270">
    <property type="term" value="F:zinc ion binding"/>
    <property type="evidence" value="ECO:0007669"/>
    <property type="project" value="UniProtKB-KW"/>
</dbReference>
<feature type="compositionally biased region" description="Acidic residues" evidence="5">
    <location>
        <begin position="251"/>
        <end position="260"/>
    </location>
</feature>
<evidence type="ECO:0000256" key="4">
    <source>
        <dbReference type="PROSITE-ProRule" id="PRU00175"/>
    </source>
</evidence>
<dbReference type="InterPro" id="IPR019786">
    <property type="entry name" value="Zinc_finger_PHD-type_CS"/>
</dbReference>
<sequence length="863" mass="94637">MKLLDFIKLHNGGGLCSICGDCIKAEHSSPSCCDHTFHVDCLKDWVETHKKDSQATCPIESCGRTFTAISVRKVMGGAVVRNISLAVETQCPICCEDIQPPVATPESCNHHFCFSCLNEWSKIRHECPLDRGSFELILISTFIGGPIVERRFAPPAYQPPPEVEDTTACEICHSQEDEENLLLCDGCDRGYHTYCLPSPLSSIPEGDWFCPECDNSASTATPQLPSPPSRQRSRRTAMRRSSRSTRFAENSAEEVEDESSSSEVENGSHSYAGYLSTSAQRHLSRIAERRHRGTGLLRDLIEQLMDRAEIEQTQRLRRRQNLTNRRRRRLRVQETPESPTVTSLSAHFNRLQQSTQSSACETAPSATVSVVRPDRHLPTPVRRKRRRISDSSSSDASTDSSASLAVDNRQRRRVRLLSNDVESPPGHQVTASSSYTSSATSANNLGTVYSPSVGQASSLGLSQASSANENALVSSSNPHTTRPELKESGSRTENAEPDADHHQQQQHQSSASSVSPRAANTSQQDLFASFADDPVLTGIVDDIHAIASTSSKVTKKGRKKKTTSRGKRKSGLVVGADVVKTHLHIGSGTTVRKKSKKKKKKKLAKNVARLKHKKLKLSGVQKRVRKAAIHLSSPTSSLQSTPRSSSNRHGAYHSGERKDPLPPLSILGAGKFCGLLSEPDEEPLQNSEALQTSSTAASSTNFQSPSTGLLSRLEASQSSLFRFSTRNMHVNADNSVSPVKPSAQQSSKQQPTTGSGVSSDLRADVRRETKPLQQQQLSSTPALPHVNGDVTWSAEAIQRVRTLLRDYIAECHVNAVNQETAAKICQRALSKITAKPANRVPEAKMKKLVDDYVDFYLRNTQHP</sequence>
<dbReference type="CDD" id="cd15545">
    <property type="entry name" value="PHD_BAZ2A_like"/>
    <property type="match status" value="1"/>
</dbReference>
<dbReference type="SMART" id="SM00184">
    <property type="entry name" value="RING"/>
    <property type="match status" value="3"/>
</dbReference>
<feature type="domain" description="PHD-type" evidence="6">
    <location>
        <begin position="166"/>
        <end position="216"/>
    </location>
</feature>
<feature type="region of interest" description="Disordered" evidence="5">
    <location>
        <begin position="217"/>
        <end position="269"/>
    </location>
</feature>
<dbReference type="SUPFAM" id="SSF57903">
    <property type="entry name" value="FYVE/PHD zinc finger"/>
    <property type="match status" value="1"/>
</dbReference>
<keyword evidence="1" id="KW-0479">Metal-binding</keyword>
<evidence type="ECO:0000256" key="3">
    <source>
        <dbReference type="ARBA" id="ARBA00022833"/>
    </source>
</evidence>
<keyword evidence="3" id="KW-0862">Zinc</keyword>
<dbReference type="InterPro" id="IPR017907">
    <property type="entry name" value="Znf_RING_CS"/>
</dbReference>
<feature type="compositionally biased region" description="Basic and acidic residues" evidence="5">
    <location>
        <begin position="481"/>
        <end position="503"/>
    </location>
</feature>
<feature type="compositionally biased region" description="Basic residues" evidence="5">
    <location>
        <begin position="317"/>
        <end position="330"/>
    </location>
</feature>
<feature type="compositionally biased region" description="Polar residues" evidence="5">
    <location>
        <begin position="335"/>
        <end position="368"/>
    </location>
</feature>
<keyword evidence="2 4" id="KW-0863">Zinc-finger</keyword>
<dbReference type="PANTHER" id="PTHR12618:SF20">
    <property type="entry name" value="PHD AND RING FINGER DOMAIN-CONTAINING PROTEIN 1"/>
    <property type="match status" value="1"/>
</dbReference>
<dbReference type="InterPro" id="IPR011011">
    <property type="entry name" value="Znf_FYVE_PHD"/>
</dbReference>
<dbReference type="SUPFAM" id="SSF57850">
    <property type="entry name" value="RING/U-box"/>
    <property type="match status" value="2"/>
</dbReference>
<dbReference type="SMART" id="SM00249">
    <property type="entry name" value="PHD"/>
    <property type="match status" value="1"/>
</dbReference>
<dbReference type="PANTHER" id="PTHR12618">
    <property type="entry name" value="PHD AND RING FINGER DOMAIN-CONTAINING PROTEIN 1"/>
    <property type="match status" value="1"/>
</dbReference>
<evidence type="ECO:0000256" key="2">
    <source>
        <dbReference type="ARBA" id="ARBA00022771"/>
    </source>
</evidence>
<dbReference type="AlphaFoldDB" id="A0A0X3PVM7"/>
<dbReference type="Pfam" id="PF13639">
    <property type="entry name" value="zf-RING_2"/>
    <property type="match status" value="1"/>
</dbReference>
<feature type="region of interest" description="Disordered" evidence="5">
    <location>
        <begin position="317"/>
        <end position="439"/>
    </location>
</feature>
<dbReference type="PROSITE" id="PS50016">
    <property type="entry name" value="ZF_PHD_2"/>
    <property type="match status" value="1"/>
</dbReference>
<evidence type="ECO:0000256" key="5">
    <source>
        <dbReference type="SAM" id="MobiDB-lite"/>
    </source>
</evidence>
<proteinExistence type="predicted"/>
<dbReference type="InterPro" id="IPR019787">
    <property type="entry name" value="Znf_PHD-finger"/>
</dbReference>
<feature type="compositionally biased region" description="Low complexity" evidence="5">
    <location>
        <begin position="505"/>
        <end position="515"/>
    </location>
</feature>
<dbReference type="InterPro" id="IPR001841">
    <property type="entry name" value="Znf_RING"/>
</dbReference>
<gene>
    <name evidence="8" type="primary">PHRF1</name>
    <name evidence="8" type="ORF">TR167417</name>
</gene>
<feature type="compositionally biased region" description="Basic residues" evidence="5">
    <location>
        <begin position="231"/>
        <end position="243"/>
    </location>
</feature>
<evidence type="ECO:0000313" key="8">
    <source>
        <dbReference type="EMBL" id="JAP55875.1"/>
    </source>
</evidence>
<feature type="compositionally biased region" description="Low complexity" evidence="5">
    <location>
        <begin position="735"/>
        <end position="751"/>
    </location>
</feature>
<evidence type="ECO:0000259" key="6">
    <source>
        <dbReference type="PROSITE" id="PS50016"/>
    </source>
</evidence>
<evidence type="ECO:0000256" key="1">
    <source>
        <dbReference type="ARBA" id="ARBA00022723"/>
    </source>
</evidence>
<feature type="domain" description="RING-type" evidence="7">
    <location>
        <begin position="91"/>
        <end position="131"/>
    </location>
</feature>
<dbReference type="Gene3D" id="3.30.40.10">
    <property type="entry name" value="Zinc/RING finger domain, C3HC4 (zinc finger)"/>
    <property type="match status" value="3"/>
</dbReference>
<feature type="region of interest" description="Disordered" evidence="5">
    <location>
        <begin position="732"/>
        <end position="761"/>
    </location>
</feature>
<feature type="compositionally biased region" description="Basic residues" evidence="5">
    <location>
        <begin position="553"/>
        <end position="570"/>
    </location>
</feature>
<feature type="region of interest" description="Disordered" evidence="5">
    <location>
        <begin position="629"/>
        <end position="663"/>
    </location>
</feature>